<gene>
    <name evidence="2" type="ORF">LYNGBM3L_11680</name>
</gene>
<keyword evidence="3" id="KW-1185">Reference proteome</keyword>
<dbReference type="AlphaFoldDB" id="F4XKL6"/>
<dbReference type="HOGENOM" id="CLU_2991781_0_0_3"/>
<organism evidence="2 3">
    <name type="scientific">Moorena producens 3L</name>
    <dbReference type="NCBI Taxonomy" id="489825"/>
    <lineage>
        <taxon>Bacteria</taxon>
        <taxon>Bacillati</taxon>
        <taxon>Cyanobacteriota</taxon>
        <taxon>Cyanophyceae</taxon>
        <taxon>Coleofasciculales</taxon>
        <taxon>Coleofasciculaceae</taxon>
        <taxon>Moorena</taxon>
    </lineage>
</organism>
<dbReference type="Proteomes" id="UP000003959">
    <property type="component" value="Unassembled WGS sequence"/>
</dbReference>
<sequence>MHARGKKKRQKKESRVTDSLDHQGASYISNIPEQMRGVTPHGKNQPNGLVCNVVLQS</sequence>
<dbReference type="EMBL" id="GL890825">
    <property type="protein sequence ID" value="EGJ34871.1"/>
    <property type="molecule type" value="Genomic_DNA"/>
</dbReference>
<evidence type="ECO:0000313" key="3">
    <source>
        <dbReference type="Proteomes" id="UP000003959"/>
    </source>
</evidence>
<feature type="compositionally biased region" description="Basic residues" evidence="1">
    <location>
        <begin position="1"/>
        <end position="12"/>
    </location>
</feature>
<feature type="region of interest" description="Disordered" evidence="1">
    <location>
        <begin position="1"/>
        <end position="57"/>
    </location>
</feature>
<protein>
    <submittedName>
        <fullName evidence="2">Uncharacterized protein</fullName>
    </submittedName>
</protein>
<proteinExistence type="predicted"/>
<reference evidence="3" key="1">
    <citation type="journal article" date="2011" name="Proc. Natl. Acad. Sci. U.S.A.">
        <title>Genomic insights into the physiology and ecology of the marine filamentous cyanobacterium Lyngbya majuscula.</title>
        <authorList>
            <person name="Jones A.C."/>
            <person name="Monroe E.A."/>
            <person name="Podell S."/>
            <person name="Hess W.R."/>
            <person name="Klages S."/>
            <person name="Esquenazi E."/>
            <person name="Niessen S."/>
            <person name="Hoover H."/>
            <person name="Rothmann M."/>
            <person name="Lasken R.S."/>
            <person name="Yates J.R.III."/>
            <person name="Reinhardt R."/>
            <person name="Kube M."/>
            <person name="Burkart M.D."/>
            <person name="Allen E.E."/>
            <person name="Dorrestein P.C."/>
            <person name="Gerwick W.H."/>
            <person name="Gerwick L."/>
        </authorList>
    </citation>
    <scope>NUCLEOTIDE SEQUENCE [LARGE SCALE GENOMIC DNA]</scope>
    <source>
        <strain evidence="3">3L</strain>
    </source>
</reference>
<evidence type="ECO:0000256" key="1">
    <source>
        <dbReference type="SAM" id="MobiDB-lite"/>
    </source>
</evidence>
<evidence type="ECO:0000313" key="2">
    <source>
        <dbReference type="EMBL" id="EGJ34871.1"/>
    </source>
</evidence>
<name>F4XKL6_9CYAN</name>
<accession>F4XKL6</accession>